<name>A0A7Y4L7C5_9ACTN</name>
<feature type="transmembrane region" description="Helical" evidence="2">
    <location>
        <begin position="95"/>
        <end position="116"/>
    </location>
</feature>
<feature type="transmembrane region" description="Helical" evidence="2">
    <location>
        <begin position="70"/>
        <end position="88"/>
    </location>
</feature>
<gene>
    <name evidence="3" type="ORF">HNR71_002581</name>
    <name evidence="4" type="ORF">HPO96_30900</name>
</gene>
<sequence>MKRLGILSGSVGWFVGVVQFFLVMTLVELAWTTPYSWAHNNISDLGNVSCGDFGGRYVCSPLHTLMNVSFTTGGVLIILGTILTYAAWPRTAISWLIRLLLTATGIGWTIAGLYPADVNENLHVVGGAFVIFTCGNLALLLTAFLRTGPLANLRRPGLTFGALGLTAMLLHFTGTGLGLGTGGMERLTAYGIPIWLALAGLRLFRTDPLKTHDEIDSPPPATAPRSAPQSPGSTPDHA</sequence>
<dbReference type="EMBL" id="JABJRC010000009">
    <property type="protein sequence ID" value="NOL44666.1"/>
    <property type="molecule type" value="Genomic_DNA"/>
</dbReference>
<protein>
    <submittedName>
        <fullName evidence="4">DUF998 domain-containing protein</fullName>
    </submittedName>
    <submittedName>
        <fullName evidence="3">Putative membrane protein</fullName>
    </submittedName>
</protein>
<reference evidence="3 6" key="2">
    <citation type="submission" date="2020-08" db="EMBL/GenBank/DDBJ databases">
        <title>Sequencing the genomes of 1000 actinobacteria strains.</title>
        <authorList>
            <person name="Klenk H.-P."/>
        </authorList>
    </citation>
    <scope>NUCLEOTIDE SEQUENCE [LARGE SCALE GENOMIC DNA]</scope>
    <source>
        <strain evidence="3 6">DSM 15626</strain>
    </source>
</reference>
<keyword evidence="2" id="KW-0472">Membrane</keyword>
<accession>A0A7Y4L7C5</accession>
<evidence type="ECO:0000313" key="3">
    <source>
        <dbReference type="EMBL" id="MBB6566944.1"/>
    </source>
</evidence>
<evidence type="ECO:0000256" key="1">
    <source>
        <dbReference type="SAM" id="MobiDB-lite"/>
    </source>
</evidence>
<evidence type="ECO:0000313" key="4">
    <source>
        <dbReference type="EMBL" id="NOL44666.1"/>
    </source>
</evidence>
<evidence type="ECO:0000313" key="5">
    <source>
        <dbReference type="Proteomes" id="UP000534306"/>
    </source>
</evidence>
<dbReference type="EMBL" id="JACHKF010000001">
    <property type="protein sequence ID" value="MBB6566944.1"/>
    <property type="molecule type" value="Genomic_DNA"/>
</dbReference>
<dbReference type="RefSeq" id="WP_171677913.1">
    <property type="nucleotide sequence ID" value="NZ_BAAAGT010000008.1"/>
</dbReference>
<reference evidence="4 5" key="1">
    <citation type="submission" date="2020-05" db="EMBL/GenBank/DDBJ databases">
        <title>Genome sequence of Kribbella sandramycini ATCC 39419.</title>
        <authorList>
            <person name="Maclea K.S."/>
            <person name="Fair J.L."/>
        </authorList>
    </citation>
    <scope>NUCLEOTIDE SEQUENCE [LARGE SCALE GENOMIC DNA]</scope>
    <source>
        <strain evidence="4 5">ATCC 39419</strain>
    </source>
</reference>
<comment type="caution">
    <text evidence="4">The sequence shown here is derived from an EMBL/GenBank/DDBJ whole genome shotgun (WGS) entry which is preliminary data.</text>
</comment>
<feature type="transmembrane region" description="Helical" evidence="2">
    <location>
        <begin position="122"/>
        <end position="145"/>
    </location>
</feature>
<dbReference type="AlphaFoldDB" id="A0A7Y4L7C5"/>
<evidence type="ECO:0000313" key="6">
    <source>
        <dbReference type="Proteomes" id="UP000553957"/>
    </source>
</evidence>
<keyword evidence="5" id="KW-1185">Reference proteome</keyword>
<feature type="transmembrane region" description="Helical" evidence="2">
    <location>
        <begin position="157"/>
        <end position="181"/>
    </location>
</feature>
<organism evidence="4 5">
    <name type="scientific">Kribbella sandramycini</name>
    <dbReference type="NCBI Taxonomy" id="60450"/>
    <lineage>
        <taxon>Bacteria</taxon>
        <taxon>Bacillati</taxon>
        <taxon>Actinomycetota</taxon>
        <taxon>Actinomycetes</taxon>
        <taxon>Propionibacteriales</taxon>
        <taxon>Kribbellaceae</taxon>
        <taxon>Kribbella</taxon>
    </lineage>
</organism>
<keyword evidence="2" id="KW-1133">Transmembrane helix</keyword>
<keyword evidence="2" id="KW-0812">Transmembrane</keyword>
<feature type="region of interest" description="Disordered" evidence="1">
    <location>
        <begin position="210"/>
        <end position="238"/>
    </location>
</feature>
<dbReference type="Pfam" id="PF06197">
    <property type="entry name" value="DUF998"/>
    <property type="match status" value="1"/>
</dbReference>
<feature type="transmembrane region" description="Helical" evidence="2">
    <location>
        <begin position="187"/>
        <end position="204"/>
    </location>
</feature>
<feature type="transmembrane region" description="Helical" evidence="2">
    <location>
        <begin position="12"/>
        <end position="31"/>
    </location>
</feature>
<dbReference type="InterPro" id="IPR009339">
    <property type="entry name" value="DUF998"/>
</dbReference>
<evidence type="ECO:0000256" key="2">
    <source>
        <dbReference type="SAM" id="Phobius"/>
    </source>
</evidence>
<dbReference type="Proteomes" id="UP000553957">
    <property type="component" value="Unassembled WGS sequence"/>
</dbReference>
<proteinExistence type="predicted"/>
<dbReference type="Proteomes" id="UP000534306">
    <property type="component" value="Unassembled WGS sequence"/>
</dbReference>